<dbReference type="EMBL" id="LAZR01025140">
    <property type="protein sequence ID" value="KKL72860.1"/>
    <property type="molecule type" value="Genomic_DNA"/>
</dbReference>
<sequence length="395" mass="45747">MPRKLDDFLRAYIEYTQNSESPVSYHTWCGIGLVSSALERRCFMEWGHTTIYPNQYIVLIGPSGRARKGEPIDIARSFLDHVGCNLIPESITREALIRRMREAMSHYQYGEKLVAQCPIVIVAEEFAVFLGENNIRLLTDMTNWYDSRKKWTYDTKHEGTDNIHGVCANVIASMAPDWIPLTLPQGVIGGGFTSRILFVVEHKKGKTIADPTAFPRDEVLERALQHDLEVIKRLKGQFYFTDEAKAAYIDWYTKEEERIERGNPALQDPRFAGYVSRRATHVKKIGMVLSSSRGGDLKLTIGDFRRARQMLERVEVNMEEVFGRVGRATYSEQTYLILEFIEQRKEVTKSELMRHFYRDVDSKMMDIIESTIHTMRLVERDTRKIEGEIVYIWKG</sequence>
<name>A0A0F9GU24_9ZZZZ</name>
<evidence type="ECO:0008006" key="2">
    <source>
        <dbReference type="Google" id="ProtNLM"/>
    </source>
</evidence>
<protein>
    <recommendedName>
        <fullName evidence="2">DUF3987 domain-containing protein</fullName>
    </recommendedName>
</protein>
<gene>
    <name evidence="1" type="ORF">LCGC14_2080700</name>
</gene>
<comment type="caution">
    <text evidence="1">The sequence shown here is derived from an EMBL/GenBank/DDBJ whole genome shotgun (WGS) entry which is preliminary data.</text>
</comment>
<proteinExistence type="predicted"/>
<evidence type="ECO:0000313" key="1">
    <source>
        <dbReference type="EMBL" id="KKL72860.1"/>
    </source>
</evidence>
<organism evidence="1">
    <name type="scientific">marine sediment metagenome</name>
    <dbReference type="NCBI Taxonomy" id="412755"/>
    <lineage>
        <taxon>unclassified sequences</taxon>
        <taxon>metagenomes</taxon>
        <taxon>ecological metagenomes</taxon>
    </lineage>
</organism>
<dbReference type="AlphaFoldDB" id="A0A0F9GU24"/>
<reference evidence="1" key="1">
    <citation type="journal article" date="2015" name="Nature">
        <title>Complex archaea that bridge the gap between prokaryotes and eukaryotes.</title>
        <authorList>
            <person name="Spang A."/>
            <person name="Saw J.H."/>
            <person name="Jorgensen S.L."/>
            <person name="Zaremba-Niedzwiedzka K."/>
            <person name="Martijn J."/>
            <person name="Lind A.E."/>
            <person name="van Eijk R."/>
            <person name="Schleper C."/>
            <person name="Guy L."/>
            <person name="Ettema T.J."/>
        </authorList>
    </citation>
    <scope>NUCLEOTIDE SEQUENCE</scope>
</reference>
<accession>A0A0F9GU24</accession>